<dbReference type="SUPFAM" id="SSF55729">
    <property type="entry name" value="Acyl-CoA N-acyltransferases (Nat)"/>
    <property type="match status" value="1"/>
</dbReference>
<organism evidence="2 3">
    <name type="scientific">Roseibium porphyridii</name>
    <dbReference type="NCBI Taxonomy" id="2866279"/>
    <lineage>
        <taxon>Bacteria</taxon>
        <taxon>Pseudomonadati</taxon>
        <taxon>Pseudomonadota</taxon>
        <taxon>Alphaproteobacteria</taxon>
        <taxon>Hyphomicrobiales</taxon>
        <taxon>Stappiaceae</taxon>
        <taxon>Roseibium</taxon>
    </lineage>
</organism>
<dbReference type="InterPro" id="IPR016181">
    <property type="entry name" value="Acyl_CoA_acyltransferase"/>
</dbReference>
<evidence type="ECO:0000313" key="2">
    <source>
        <dbReference type="EMBL" id="WFE90805.1"/>
    </source>
</evidence>
<feature type="domain" description="N-acetyltransferase" evidence="1">
    <location>
        <begin position="4"/>
        <end position="145"/>
    </location>
</feature>
<dbReference type="EMBL" id="CP120863">
    <property type="protein sequence ID" value="WFE90805.1"/>
    <property type="molecule type" value="Genomic_DNA"/>
</dbReference>
<dbReference type="RefSeq" id="WP_265682897.1">
    <property type="nucleotide sequence ID" value="NZ_CP120863.1"/>
</dbReference>
<dbReference type="PROSITE" id="PS51186">
    <property type="entry name" value="GNAT"/>
    <property type="match status" value="1"/>
</dbReference>
<dbReference type="CDD" id="cd04301">
    <property type="entry name" value="NAT_SF"/>
    <property type="match status" value="1"/>
</dbReference>
<sequence length="145" mass="16268">MLSARISNESGDESAELADEIERQLLRSLRQHNIQSRNEAIVLKATSKDGQLLGGVTASTSYGWLLLKVLWVDEKARGSGLGSELLNAAETEGRRLDCHGAWLDTSNPQAYEFYLNRGYETFGTLENKASQHPANHCRWFMKKEL</sequence>
<name>A0ABY8F5P0_9HYPH</name>
<gene>
    <name evidence="2" type="ORF">K1718_05520</name>
</gene>
<protein>
    <submittedName>
        <fullName evidence="2">GNAT family N-acetyltransferase</fullName>
    </submittedName>
</protein>
<accession>A0ABY8F5P0</accession>
<reference evidence="2 3" key="1">
    <citation type="submission" date="2023-03" db="EMBL/GenBank/DDBJ databases">
        <title>Roseibium porphyridii sp. nov. and Roseibium rhodosorbium sp. nov. isolated from marine algae, Porphyridium cruentum and Rhodosorus marinus, respectively.</title>
        <authorList>
            <person name="Lee M.W."/>
            <person name="Choi B.J."/>
            <person name="Lee J.K."/>
            <person name="Choi D.G."/>
            <person name="Baek J.H."/>
            <person name="Bayburt H."/>
            <person name="Kim J.M."/>
            <person name="Han D.M."/>
            <person name="Kim K.H."/>
            <person name="Jeon C.O."/>
        </authorList>
    </citation>
    <scope>NUCLEOTIDE SEQUENCE [LARGE SCALE GENOMIC DNA]</scope>
    <source>
        <strain evidence="2 3">KMA01</strain>
    </source>
</reference>
<evidence type="ECO:0000313" key="3">
    <source>
        <dbReference type="Proteomes" id="UP001209803"/>
    </source>
</evidence>
<dbReference type="Gene3D" id="3.40.630.30">
    <property type="match status" value="1"/>
</dbReference>
<proteinExistence type="predicted"/>
<keyword evidence="3" id="KW-1185">Reference proteome</keyword>
<evidence type="ECO:0000259" key="1">
    <source>
        <dbReference type="PROSITE" id="PS51186"/>
    </source>
</evidence>
<dbReference type="Proteomes" id="UP001209803">
    <property type="component" value="Chromosome"/>
</dbReference>
<dbReference type="Pfam" id="PF00583">
    <property type="entry name" value="Acetyltransf_1"/>
    <property type="match status" value="1"/>
</dbReference>
<dbReference type="InterPro" id="IPR000182">
    <property type="entry name" value="GNAT_dom"/>
</dbReference>